<comment type="caution">
    <text evidence="1">The sequence shown here is derived from an EMBL/GenBank/DDBJ whole genome shotgun (WGS) entry which is preliminary data.</text>
</comment>
<evidence type="ECO:0000313" key="2">
    <source>
        <dbReference type="Proteomes" id="UP000258309"/>
    </source>
</evidence>
<reference evidence="1 2" key="1">
    <citation type="submission" date="2018-05" db="EMBL/GenBank/DDBJ databases">
        <title>Draft genome sequence of Scytalidium lignicola DSM 105466, a ubiquitous saprotrophic fungus.</title>
        <authorList>
            <person name="Buettner E."/>
            <person name="Gebauer A.M."/>
            <person name="Hofrichter M."/>
            <person name="Liers C."/>
            <person name="Kellner H."/>
        </authorList>
    </citation>
    <scope>NUCLEOTIDE SEQUENCE [LARGE SCALE GENOMIC DNA]</scope>
    <source>
        <strain evidence="1 2">DSM 105466</strain>
    </source>
</reference>
<dbReference type="AlphaFoldDB" id="A0A3E2H4N2"/>
<gene>
    <name evidence="1" type="ORF">B7463_g8000</name>
</gene>
<organism evidence="1 2">
    <name type="scientific">Scytalidium lignicola</name>
    <name type="common">Hyphomycete</name>
    <dbReference type="NCBI Taxonomy" id="5539"/>
    <lineage>
        <taxon>Eukaryota</taxon>
        <taxon>Fungi</taxon>
        <taxon>Dikarya</taxon>
        <taxon>Ascomycota</taxon>
        <taxon>Pezizomycotina</taxon>
        <taxon>Leotiomycetes</taxon>
        <taxon>Leotiomycetes incertae sedis</taxon>
        <taxon>Scytalidium</taxon>
    </lineage>
</organism>
<keyword evidence="2" id="KW-1185">Reference proteome</keyword>
<feature type="non-terminal residue" evidence="1">
    <location>
        <position position="1"/>
    </location>
</feature>
<proteinExistence type="predicted"/>
<feature type="non-terminal residue" evidence="1">
    <location>
        <position position="325"/>
    </location>
</feature>
<dbReference type="Proteomes" id="UP000258309">
    <property type="component" value="Unassembled WGS sequence"/>
</dbReference>
<dbReference type="OrthoDB" id="5428890at2759"/>
<evidence type="ECO:0000313" key="1">
    <source>
        <dbReference type="EMBL" id="RFU28345.1"/>
    </source>
</evidence>
<accession>A0A3E2H4N2</accession>
<sequence length="325" mass="36648">MNTKTTRIGLITTICGLNTTLDPAVRKVDNSILSVFQIDTDENANPYHISPSPNYDWYLKRLQLQIPLLPDSVALLLAGASDLVAGNLLETPRFCCIFNSVNKFLRSYNGISVDEIIEHLVESASCVHSIRGWQSILFLPSFEADPVHELAIRRAYGEPNSGLLFDTYSVSLDLADRQLAILLKAYGNLLPARCCSENVVSELAKVVYSWTSLSPSDTNAYLLHTLLRMDIRWVDTLALHLDYDQSTRTLSLFRYPSFCIAMLQSKGAIYSFASTELHPVDPRATEEEITYFLRETFVVPSTLWIIETCQKILPEHAKLRIHFIS</sequence>
<protein>
    <submittedName>
        <fullName evidence="1">Uncharacterized protein</fullName>
    </submittedName>
</protein>
<dbReference type="EMBL" id="NCSJ02000167">
    <property type="protein sequence ID" value="RFU28345.1"/>
    <property type="molecule type" value="Genomic_DNA"/>
</dbReference>
<name>A0A3E2H4N2_SCYLI</name>